<dbReference type="Proteomes" id="UP000055060">
    <property type="component" value="Unassembled WGS sequence"/>
</dbReference>
<comment type="cofactor">
    <cofactor evidence="1">
        <name>Ni(2+)</name>
        <dbReference type="ChEBI" id="CHEBI:49786"/>
    </cofactor>
</comment>
<sequence length="437" mass="48387">MTSLVFPLSRIEGHARVVIETEAGKVLAARFQAIELRGFRQFVQGIPAEQMPVIVPRICGVCSTAHHVASVKALEDAFGVVPPPLAEDLREVLLLGQLIQNQATSLFIFTMPDRVNVDSLFQMDETEASKARQFSIARRALKVRKAGTDLITLAGGQFIHPIKARIGGMTTGIGRETADGMIRELEEMLPAACELFDEYWEMSMALRERIGTWGDDQPTFYLSSTGATRPRFNSSYLRVMGPDGAEMASFLASGYASFLEFEETDYSYAGRTSYQGQVMRANSLARINLSASMGTPRADRYLRRFSESFGKPAHAILLFDLCRGIELVYAMERAIEMLSQDLNSKDPAVDYTPRDGIGYGLVEAPRGPLIHRYVIENGRIADARFIIPTVHNMRAIERAVQVAGERYIDSASINLELEQAVGRVVRAFDPCIACATQ</sequence>
<reference evidence="2" key="1">
    <citation type="submission" date="2015-07" db="EMBL/GenBank/DDBJ databases">
        <title>Draft Genome Sequences of Anaerolinea thermolimosa IMO-1, Bellilinea caldifistulae GOMI-1, Leptolinea tardivitalis YMTK-2, Levilinea saccharolytica KIBI-1,Longilinea arvoryzae KOME-1, Previously Described as Members of the Anaerolineaceae (Chloroflexi).</title>
        <authorList>
            <person name="Sekiguchi Y."/>
            <person name="Ohashi A."/>
            <person name="Matsuura N."/>
            <person name="Tourlousse M.D."/>
        </authorList>
    </citation>
    <scope>NUCLEOTIDE SEQUENCE [LARGE SCALE GENOMIC DNA]</scope>
    <source>
        <strain evidence="2">KOME-1</strain>
    </source>
</reference>
<dbReference type="Gene3D" id="1.10.645.10">
    <property type="entry name" value="Cytochrome-c3 Hydrogenase, chain B"/>
    <property type="match status" value="1"/>
</dbReference>
<evidence type="ECO:0000313" key="2">
    <source>
        <dbReference type="EMBL" id="GAP15964.1"/>
    </source>
</evidence>
<feature type="binding site" evidence="1">
    <location>
        <position position="62"/>
    </location>
    <ligand>
        <name>Mg(2+)</name>
        <dbReference type="ChEBI" id="CHEBI:18420"/>
    </ligand>
</feature>
<dbReference type="InterPro" id="IPR029014">
    <property type="entry name" value="NiFe-Hase_large"/>
</dbReference>
<dbReference type="OrthoDB" id="9761717at2"/>
<keyword evidence="1" id="KW-0408">Iron</keyword>
<keyword evidence="3" id="KW-1185">Reference proteome</keyword>
<evidence type="ECO:0000256" key="1">
    <source>
        <dbReference type="PIRSR" id="PIRSR601501-1"/>
    </source>
</evidence>
<dbReference type="EMBL" id="DF967973">
    <property type="protein sequence ID" value="GAP15964.1"/>
    <property type="molecule type" value="Genomic_DNA"/>
</dbReference>
<keyword evidence="1" id="KW-0479">Metal-binding</keyword>
<feature type="binding site" evidence="1">
    <location>
        <position position="434"/>
    </location>
    <ligand>
        <name>Fe cation</name>
        <dbReference type="ChEBI" id="CHEBI:24875"/>
    </ligand>
</feature>
<dbReference type="Pfam" id="PF00374">
    <property type="entry name" value="NiFeSe_Hases"/>
    <property type="match status" value="2"/>
</dbReference>
<dbReference type="PANTHER" id="PTHR43600:SF4">
    <property type="entry name" value="CYTOSOLIC NIFE-HYDROGENASE, ALPHA SUBUNIT"/>
    <property type="match status" value="1"/>
</dbReference>
<keyword evidence="1" id="KW-0533">Nickel</keyword>
<comment type="cofactor">
    <cofactor evidence="1">
        <name>Fe cation</name>
        <dbReference type="ChEBI" id="CHEBI:24875"/>
    </cofactor>
</comment>
<dbReference type="AlphaFoldDB" id="A0A0K8MXJ1"/>
<dbReference type="GO" id="GO:0016151">
    <property type="term" value="F:nickel cation binding"/>
    <property type="evidence" value="ECO:0007669"/>
    <property type="project" value="InterPro"/>
</dbReference>
<feature type="binding site" evidence="1">
    <location>
        <position position="59"/>
    </location>
    <ligand>
        <name>Ni(2+)</name>
        <dbReference type="ChEBI" id="CHEBI:49786"/>
    </ligand>
</feature>
<organism evidence="2">
    <name type="scientific">Longilinea arvoryzae</name>
    <dbReference type="NCBI Taxonomy" id="360412"/>
    <lineage>
        <taxon>Bacteria</taxon>
        <taxon>Bacillati</taxon>
        <taxon>Chloroflexota</taxon>
        <taxon>Anaerolineae</taxon>
        <taxon>Anaerolineales</taxon>
        <taxon>Anaerolineaceae</taxon>
        <taxon>Longilinea</taxon>
    </lineage>
</organism>
<dbReference type="PANTHER" id="PTHR43600">
    <property type="entry name" value="COENZYME F420 HYDROGENASE, SUBUNIT ALPHA"/>
    <property type="match status" value="1"/>
</dbReference>
<dbReference type="SUPFAM" id="SSF56762">
    <property type="entry name" value="HydB/Nqo4-like"/>
    <property type="match status" value="1"/>
</dbReference>
<proteinExistence type="predicted"/>
<evidence type="ECO:0000313" key="3">
    <source>
        <dbReference type="Proteomes" id="UP000055060"/>
    </source>
</evidence>
<accession>A0A0K8MXJ1</accession>
<gene>
    <name evidence="2" type="ORF">LARV_03759</name>
</gene>
<name>A0A0K8MXJ1_9CHLR</name>
<feature type="binding site" evidence="1">
    <location>
        <position position="431"/>
    </location>
    <ligand>
        <name>Ni(2+)</name>
        <dbReference type="ChEBI" id="CHEBI:49786"/>
    </ligand>
</feature>
<dbReference type="RefSeq" id="WP_075075362.1">
    <property type="nucleotide sequence ID" value="NZ_DF967973.1"/>
</dbReference>
<dbReference type="InterPro" id="IPR001501">
    <property type="entry name" value="Ni-dep_hyd_lsu"/>
</dbReference>
<protein>
    <submittedName>
        <fullName evidence="2">Coenzyme F420-reducing hydrogenase, alpha subunit</fullName>
    </submittedName>
</protein>
<dbReference type="STRING" id="360412.LARV_03759"/>